<gene>
    <name evidence="2" type="ordered locus">Psesu_2431</name>
</gene>
<dbReference type="RefSeq" id="WP_013536090.1">
    <property type="nucleotide sequence ID" value="NC_014924.1"/>
</dbReference>
<evidence type="ECO:0008006" key="4">
    <source>
        <dbReference type="Google" id="ProtNLM"/>
    </source>
</evidence>
<accession>E6WVR4</accession>
<dbReference type="eggNOG" id="ENOG5031E0D">
    <property type="taxonomic scope" value="Bacteria"/>
</dbReference>
<protein>
    <recommendedName>
        <fullName evidence="4">Alanine acetyltransferase</fullName>
    </recommendedName>
</protein>
<reference evidence="2 3" key="1">
    <citation type="submission" date="2011-01" db="EMBL/GenBank/DDBJ databases">
        <title>Complete sequence of Pseudoxanthomonas suwonensis 11-1.</title>
        <authorList>
            <consortium name="US DOE Joint Genome Institute"/>
            <person name="Lucas S."/>
            <person name="Copeland A."/>
            <person name="Lapidus A."/>
            <person name="Cheng J.-F."/>
            <person name="Goodwin L."/>
            <person name="Pitluck S."/>
            <person name="Teshima H."/>
            <person name="Detter J.C."/>
            <person name="Han C."/>
            <person name="Tapia R."/>
            <person name="Land M."/>
            <person name="Hauser L."/>
            <person name="Kyrpides N."/>
            <person name="Ivanova N."/>
            <person name="Ovchinnikova G."/>
            <person name="Siebers A.K."/>
            <person name="Allgaier M."/>
            <person name="Thelen M.P."/>
            <person name="Hugenholtz P."/>
            <person name="Gladden J."/>
            <person name="Woyke T."/>
        </authorList>
    </citation>
    <scope>NUCLEOTIDE SEQUENCE [LARGE SCALE GENOMIC DNA]</scope>
    <source>
        <strain evidence="3">11-1</strain>
    </source>
</reference>
<dbReference type="KEGG" id="psu:Psesu_2431"/>
<dbReference type="Proteomes" id="UP000008632">
    <property type="component" value="Chromosome"/>
</dbReference>
<sequence length="155" mass="16950">MQAQAGGPWSPQQRYWLQALGCNVMRVAGDEEPLAAPAAPVEEPARQERMQVRQASPLDRDVAPPAPRRAPPMSPEPRVAEPAAAPAALPRHGAMRRPAALPDRLQLAVLRASGLPPTDPRVQALLAEWPSEMLRADPSAKRRLWPLLRALRRPA</sequence>
<evidence type="ECO:0000256" key="1">
    <source>
        <dbReference type="SAM" id="MobiDB-lite"/>
    </source>
</evidence>
<keyword evidence="3" id="KW-1185">Reference proteome</keyword>
<evidence type="ECO:0000313" key="3">
    <source>
        <dbReference type="Proteomes" id="UP000008632"/>
    </source>
</evidence>
<feature type="region of interest" description="Disordered" evidence="1">
    <location>
        <begin position="35"/>
        <end position="96"/>
    </location>
</feature>
<dbReference type="AlphaFoldDB" id="E6WVR4"/>
<evidence type="ECO:0000313" key="2">
    <source>
        <dbReference type="EMBL" id="ADV28263.1"/>
    </source>
</evidence>
<feature type="compositionally biased region" description="Low complexity" evidence="1">
    <location>
        <begin position="76"/>
        <end position="91"/>
    </location>
</feature>
<proteinExistence type="predicted"/>
<organism evidence="2 3">
    <name type="scientific">Pseudoxanthomonas suwonensis (strain 11-1)</name>
    <dbReference type="NCBI Taxonomy" id="743721"/>
    <lineage>
        <taxon>Bacteria</taxon>
        <taxon>Pseudomonadati</taxon>
        <taxon>Pseudomonadota</taxon>
        <taxon>Gammaproteobacteria</taxon>
        <taxon>Lysobacterales</taxon>
        <taxon>Lysobacteraceae</taxon>
        <taxon>Pseudoxanthomonas</taxon>
    </lineage>
</organism>
<dbReference type="STRING" id="743721.Psesu_2431"/>
<dbReference type="EMBL" id="CP002446">
    <property type="protein sequence ID" value="ADV28263.1"/>
    <property type="molecule type" value="Genomic_DNA"/>
</dbReference>
<feature type="compositionally biased region" description="Pro residues" evidence="1">
    <location>
        <begin position="64"/>
        <end position="75"/>
    </location>
</feature>
<name>E6WVR4_PSEUU</name>
<dbReference type="OrthoDB" id="6028548at2"/>
<dbReference type="HOGENOM" id="CLU_1694811_0_0_6"/>